<dbReference type="InterPro" id="IPR021104">
    <property type="entry name" value="KfrA_DNA-bd_N"/>
</dbReference>
<proteinExistence type="predicted"/>
<feature type="coiled-coil region" evidence="1">
    <location>
        <begin position="283"/>
        <end position="331"/>
    </location>
</feature>
<name>A0A2R4CB71_9BURK</name>
<sequence length="358" mass="39630">MDATIANDEARLQADIEALRPRCENTQELYREVCALMFFRYGMTPTANRLYQLVRKGSMSAPAEALQRFWSQLREKSRVVIGHPDLPDELKTTAGELVASLWKAAQAAAAESLAVLREEARQEAAAAVAEAQAARQERDTLVETLAATRERLAQETQASAGLRRELAELGALHANQAAKLDEARKELNAQHAWLNSVQRDHEIELDKLREQSRRDLAAAEAARRLAEETTARERAAGERLRQALEAERTAMAASAERHRVELRDTLSLVADLRQQVGALEGVAGAANAARDDARQQLERLRGDWTETQARAANAEARALRLEAELRHAAELFEARLAAARMEGAPRKSARRRGAANTD</sequence>
<evidence type="ECO:0000259" key="2">
    <source>
        <dbReference type="Pfam" id="PF11740"/>
    </source>
</evidence>
<reference evidence="3 4" key="1">
    <citation type="submission" date="2018-03" db="EMBL/GenBank/DDBJ databases">
        <title>Massilia armeniaca sp. nov., isolated from desert soil.</title>
        <authorList>
            <person name="Huang H."/>
            <person name="Ren M."/>
        </authorList>
    </citation>
    <scope>NUCLEOTIDE SEQUENCE [LARGE SCALE GENOMIC DNA]</scope>
    <source>
        <strain evidence="3 4">ZMN-3</strain>
    </source>
</reference>
<dbReference type="Proteomes" id="UP000240505">
    <property type="component" value="Chromosome"/>
</dbReference>
<evidence type="ECO:0000313" key="3">
    <source>
        <dbReference type="EMBL" id="AVR96887.1"/>
    </source>
</evidence>
<keyword evidence="1" id="KW-0175">Coiled coil</keyword>
<keyword evidence="4" id="KW-1185">Reference proteome</keyword>
<dbReference type="Pfam" id="PF11740">
    <property type="entry name" value="KfrA_N"/>
    <property type="match status" value="1"/>
</dbReference>
<dbReference type="KEGG" id="masz:C9I28_15345"/>
<evidence type="ECO:0000313" key="4">
    <source>
        <dbReference type="Proteomes" id="UP000240505"/>
    </source>
</evidence>
<organism evidence="3 4">
    <name type="scientific">Pseudoduganella armeniaca</name>
    <dbReference type="NCBI Taxonomy" id="2072590"/>
    <lineage>
        <taxon>Bacteria</taxon>
        <taxon>Pseudomonadati</taxon>
        <taxon>Pseudomonadota</taxon>
        <taxon>Betaproteobacteria</taxon>
        <taxon>Burkholderiales</taxon>
        <taxon>Oxalobacteraceae</taxon>
        <taxon>Telluria group</taxon>
        <taxon>Pseudoduganella</taxon>
    </lineage>
</organism>
<dbReference type="RefSeq" id="WP_107142236.1">
    <property type="nucleotide sequence ID" value="NZ_CP028324.1"/>
</dbReference>
<gene>
    <name evidence="3" type="ORF">C9I28_15345</name>
</gene>
<feature type="domain" description="KfrA N-terminal DNA-binding" evidence="2">
    <location>
        <begin position="33"/>
        <end position="143"/>
    </location>
</feature>
<dbReference type="EMBL" id="CP028324">
    <property type="protein sequence ID" value="AVR96887.1"/>
    <property type="molecule type" value="Genomic_DNA"/>
</dbReference>
<feature type="coiled-coil region" evidence="1">
    <location>
        <begin position="117"/>
        <end position="229"/>
    </location>
</feature>
<evidence type="ECO:0000256" key="1">
    <source>
        <dbReference type="SAM" id="Coils"/>
    </source>
</evidence>
<protein>
    <submittedName>
        <fullName evidence="3">KfrA protein</fullName>
    </submittedName>
</protein>
<dbReference type="OrthoDB" id="9178680at2"/>
<accession>A0A2R4CB71</accession>
<dbReference type="AlphaFoldDB" id="A0A2R4CB71"/>